<evidence type="ECO:0000256" key="27">
    <source>
        <dbReference type="ARBA" id="ARBA00023306"/>
    </source>
</evidence>
<dbReference type="InterPro" id="IPR001320">
    <property type="entry name" value="Iontro_rcpt_C"/>
</dbReference>
<dbReference type="Proteomes" id="UP000322234">
    <property type="component" value="Unassembled WGS sequence"/>
</dbReference>
<feature type="compositionally biased region" description="Low complexity" evidence="41">
    <location>
        <begin position="515"/>
        <end position="528"/>
    </location>
</feature>
<dbReference type="PRINTS" id="PR00177">
    <property type="entry name" value="NMDARECEPTOR"/>
</dbReference>
<dbReference type="SUPFAM" id="SSF48371">
    <property type="entry name" value="ARM repeat"/>
    <property type="match status" value="1"/>
</dbReference>
<dbReference type="PANTHER" id="PTHR22100">
    <property type="entry name" value="WINGS APART-LIKE PROTEIN HOMOLOG"/>
    <property type="match status" value="1"/>
</dbReference>
<dbReference type="InterPro" id="IPR012502">
    <property type="entry name" value="WAPL_dom"/>
</dbReference>
<evidence type="ECO:0000256" key="11">
    <source>
        <dbReference type="ARBA" id="ARBA00022692"/>
    </source>
</evidence>
<feature type="disulfide bond" evidence="40">
    <location>
        <begin position="1290"/>
        <end position="1561"/>
    </location>
</feature>
<feature type="compositionally biased region" description="Acidic residues" evidence="41">
    <location>
        <begin position="480"/>
        <end position="490"/>
    </location>
</feature>
<keyword evidence="16" id="KW-0770">Synapse</keyword>
<evidence type="ECO:0000256" key="20">
    <source>
        <dbReference type="ARBA" id="ARBA00023157"/>
    </source>
</evidence>
<feature type="site" description="Crucial to convey clamshell closure to channel opening" evidence="39">
    <location>
        <position position="1875"/>
    </location>
</feature>
<dbReference type="Gene3D" id="1.10.287.70">
    <property type="match status" value="1"/>
</dbReference>
<keyword evidence="15" id="KW-0007">Acetylation</keyword>
<dbReference type="FunFam" id="1.25.10.10:FF:000085">
    <property type="entry name" value="Wings apart-like protein homolog"/>
    <property type="match status" value="1"/>
</dbReference>
<dbReference type="FunFam" id="3.40.190.10:FF:000040">
    <property type="entry name" value="Glutamate receptor, ionotropic, delta 2"/>
    <property type="match status" value="1"/>
</dbReference>
<dbReference type="FunFam" id="3.40.50.2300:FF:001145">
    <property type="match status" value="1"/>
</dbReference>
<dbReference type="EMBL" id="VBQZ03000028">
    <property type="protein sequence ID" value="MXQ85731.1"/>
    <property type="molecule type" value="Genomic_DNA"/>
</dbReference>
<evidence type="ECO:0000256" key="9">
    <source>
        <dbReference type="ARBA" id="ARBA00022553"/>
    </source>
</evidence>
<dbReference type="Pfam" id="PF10613">
    <property type="entry name" value="Lig_chan-Glu_bd"/>
    <property type="match status" value="1"/>
</dbReference>
<evidence type="ECO:0000256" key="18">
    <source>
        <dbReference type="ARBA" id="ARBA00023065"/>
    </source>
</evidence>
<dbReference type="InterPro" id="IPR001828">
    <property type="entry name" value="ANF_lig-bd_rcpt"/>
</dbReference>
<evidence type="ECO:0000256" key="14">
    <source>
        <dbReference type="ARBA" id="ARBA00022989"/>
    </source>
</evidence>
<feature type="compositionally biased region" description="Polar residues" evidence="41">
    <location>
        <begin position="230"/>
        <end position="249"/>
    </location>
</feature>
<feature type="compositionally biased region" description="Basic and acidic residues" evidence="41">
    <location>
        <begin position="72"/>
        <end position="84"/>
    </location>
</feature>
<feature type="binding site" evidence="38">
    <location>
        <position position="1731"/>
    </location>
    <ligand>
        <name>L-glutamate</name>
        <dbReference type="ChEBI" id="CHEBI:29985"/>
    </ligand>
</feature>
<comment type="subcellular location">
    <subcellularLocation>
        <location evidence="2">Chromosome</location>
    </subcellularLocation>
    <subcellularLocation>
        <location evidence="3">Cytoplasm</location>
    </subcellularLocation>
    <subcellularLocation>
        <location evidence="1">Nucleus</location>
    </subcellularLocation>
    <subcellularLocation>
        <location evidence="28">Postsynaptic cell membrane</location>
        <topology evidence="28">Multi-pass membrane protein</topology>
    </subcellularLocation>
</comment>
<evidence type="ECO:0000256" key="35">
    <source>
        <dbReference type="ARBA" id="ARBA00069316"/>
    </source>
</evidence>
<keyword evidence="45" id="KW-1185">Reference proteome</keyword>
<evidence type="ECO:0000256" key="32">
    <source>
        <dbReference type="ARBA" id="ARBA00060815"/>
    </source>
</evidence>
<accession>A0A6B0R9N7</accession>
<evidence type="ECO:0000256" key="34">
    <source>
        <dbReference type="ARBA" id="ARBA00064348"/>
    </source>
</evidence>
<feature type="transmembrane region" description="Helical" evidence="42">
    <location>
        <begin position="2041"/>
        <end position="2065"/>
    </location>
</feature>
<dbReference type="InterPro" id="IPR019594">
    <property type="entry name" value="Glu/Gly-bd"/>
</dbReference>
<evidence type="ECO:0000256" key="37">
    <source>
        <dbReference type="ARBA" id="ARBA00080613"/>
    </source>
</evidence>
<evidence type="ECO:0000256" key="31">
    <source>
        <dbReference type="ARBA" id="ARBA00054706"/>
    </source>
</evidence>
<keyword evidence="22" id="KW-0325">Glycoprotein</keyword>
<dbReference type="InterPro" id="IPR028082">
    <property type="entry name" value="Peripla_BP_I"/>
</dbReference>
<evidence type="ECO:0000256" key="25">
    <source>
        <dbReference type="ARBA" id="ARBA00023286"/>
    </source>
</evidence>
<evidence type="ECO:0000256" key="23">
    <source>
        <dbReference type="ARBA" id="ARBA00023242"/>
    </source>
</evidence>
<feature type="compositionally biased region" description="Low complexity" evidence="41">
    <location>
        <begin position="2153"/>
        <end position="2168"/>
    </location>
</feature>
<evidence type="ECO:0000256" key="4">
    <source>
        <dbReference type="ARBA" id="ARBA00006854"/>
    </source>
</evidence>
<evidence type="ECO:0000256" key="41">
    <source>
        <dbReference type="SAM" id="MobiDB-lite"/>
    </source>
</evidence>
<dbReference type="InterPro" id="IPR016024">
    <property type="entry name" value="ARM-type_fold"/>
</dbReference>
<feature type="binding site" evidence="38">
    <location>
        <position position="1952"/>
    </location>
    <ligand>
        <name>L-glutamate</name>
        <dbReference type="ChEBI" id="CHEBI:29985"/>
    </ligand>
</feature>
<keyword evidence="8" id="KW-0963">Cytoplasm</keyword>
<keyword evidence="5" id="KW-0813">Transport</keyword>
<dbReference type="GO" id="GO:0005634">
    <property type="term" value="C:nucleus"/>
    <property type="evidence" value="ECO:0007669"/>
    <property type="project" value="UniProtKB-SubCell"/>
</dbReference>
<dbReference type="InterPro" id="IPR001508">
    <property type="entry name" value="Iono_Glu_rcpt_met"/>
</dbReference>
<evidence type="ECO:0000256" key="36">
    <source>
        <dbReference type="ARBA" id="ARBA00074783"/>
    </source>
</evidence>
<evidence type="ECO:0000313" key="44">
    <source>
        <dbReference type="EMBL" id="MXQ85731.1"/>
    </source>
</evidence>
<feature type="transmembrane region" description="Helical" evidence="42">
    <location>
        <begin position="1773"/>
        <end position="1796"/>
    </location>
</feature>
<dbReference type="Gene3D" id="1.25.10.10">
    <property type="entry name" value="Leucine-rich Repeat Variant"/>
    <property type="match status" value="1"/>
</dbReference>
<dbReference type="PANTHER" id="PTHR22100:SF13">
    <property type="entry name" value="WINGS APART-LIKE PROTEIN HOMOLOG"/>
    <property type="match status" value="1"/>
</dbReference>
<keyword evidence="25" id="KW-1071">Ligand-gated ion channel</keyword>
<dbReference type="FunFam" id="1.10.287.70:FF:000045">
    <property type="entry name" value="Glutamate receptor, ionotropic, delta 2"/>
    <property type="match status" value="1"/>
</dbReference>
<keyword evidence="21" id="KW-0675">Receptor</keyword>
<keyword evidence="10" id="KW-0132">Cell division</keyword>
<keyword evidence="18" id="KW-0406">Ion transport</keyword>
<feature type="region of interest" description="Disordered" evidence="41">
    <location>
        <begin position="342"/>
        <end position="366"/>
    </location>
</feature>
<feature type="compositionally biased region" description="Polar residues" evidence="41">
    <location>
        <begin position="2141"/>
        <end position="2152"/>
    </location>
</feature>
<dbReference type="InterPro" id="IPR022771">
    <property type="entry name" value="WAPL_C"/>
</dbReference>
<evidence type="ECO:0000256" key="17">
    <source>
        <dbReference type="ARBA" id="ARBA00023054"/>
    </source>
</evidence>
<keyword evidence="9" id="KW-0597">Phosphoprotein</keyword>
<evidence type="ECO:0000256" key="30">
    <source>
        <dbReference type="ARBA" id="ARBA00036634"/>
    </source>
</evidence>
<keyword evidence="27" id="KW-0131">Cell cycle</keyword>
<evidence type="ECO:0000256" key="26">
    <source>
        <dbReference type="ARBA" id="ARBA00023303"/>
    </source>
</evidence>
<evidence type="ECO:0000256" key="8">
    <source>
        <dbReference type="ARBA" id="ARBA00022490"/>
    </source>
</evidence>
<feature type="disulfide bond" evidence="40">
    <location>
        <begin position="1966"/>
        <end position="2021"/>
    </location>
</feature>
<dbReference type="GO" id="GO:0051301">
    <property type="term" value="P:cell division"/>
    <property type="evidence" value="ECO:0007669"/>
    <property type="project" value="UniProtKB-KW"/>
</dbReference>
<evidence type="ECO:0000256" key="33">
    <source>
        <dbReference type="ARBA" id="ARBA00063245"/>
    </source>
</evidence>
<feature type="region of interest" description="Disordered" evidence="41">
    <location>
        <begin position="2141"/>
        <end position="2180"/>
    </location>
</feature>
<evidence type="ECO:0000256" key="38">
    <source>
        <dbReference type="PIRSR" id="PIRSR601508-1"/>
    </source>
</evidence>
<dbReference type="Pfam" id="PF07814">
    <property type="entry name" value="WAPL"/>
    <property type="match status" value="1"/>
</dbReference>
<dbReference type="FunFam" id="3.40.50.2300:FF:000220">
    <property type="entry name" value="Glutamate receptor, ionotropic, delta 1"/>
    <property type="match status" value="1"/>
</dbReference>
<dbReference type="SMART" id="SM00079">
    <property type="entry name" value="PBPe"/>
    <property type="match status" value="1"/>
</dbReference>
<keyword evidence="14 42" id="KW-1133">Transmembrane helix</keyword>
<dbReference type="InterPro" id="IPR011989">
    <property type="entry name" value="ARM-like"/>
</dbReference>
<comment type="similarity">
    <text evidence="32">Belongs to the glutamate-gated ion channel (TC 1.A.10.1) family. GRID1 subfamily.</text>
</comment>
<dbReference type="CDD" id="cd06392">
    <property type="entry name" value="PBP1_iGluR_delta_1"/>
    <property type="match status" value="1"/>
</dbReference>
<keyword evidence="11 42" id="KW-0812">Transmembrane</keyword>
<dbReference type="GO" id="GO:0005737">
    <property type="term" value="C:cytoplasm"/>
    <property type="evidence" value="ECO:0007669"/>
    <property type="project" value="UniProtKB-SubCell"/>
</dbReference>
<keyword evidence="12" id="KW-0732">Signal</keyword>
<protein>
    <recommendedName>
        <fullName evidence="36">Glutamate receptor ionotropic, delta-1</fullName>
    </recommendedName>
    <alternativeName>
        <fullName evidence="37">WAPL cohesin release factor</fullName>
    </alternativeName>
    <alternativeName>
        <fullName evidence="35">Wings apart-like protein homolog</fullName>
    </alternativeName>
</protein>
<dbReference type="Gene3D" id="3.40.50.2300">
    <property type="match status" value="2"/>
</dbReference>
<dbReference type="FunFam" id="3.40.190.10:FF:000024">
    <property type="entry name" value="Glutamate receptor, ionotropic, delta 1"/>
    <property type="match status" value="1"/>
</dbReference>
<evidence type="ECO:0000256" key="3">
    <source>
        <dbReference type="ARBA" id="ARBA00004496"/>
    </source>
</evidence>
<evidence type="ECO:0000256" key="2">
    <source>
        <dbReference type="ARBA" id="ARBA00004286"/>
    </source>
</evidence>
<organism evidence="44 45">
    <name type="scientific">Bos mutus</name>
    <name type="common">wild yak</name>
    <dbReference type="NCBI Taxonomy" id="72004"/>
    <lineage>
        <taxon>Eukaryota</taxon>
        <taxon>Metazoa</taxon>
        <taxon>Chordata</taxon>
        <taxon>Craniata</taxon>
        <taxon>Vertebrata</taxon>
        <taxon>Euteleostomi</taxon>
        <taxon>Mammalia</taxon>
        <taxon>Eutheria</taxon>
        <taxon>Laurasiatheria</taxon>
        <taxon>Artiodactyla</taxon>
        <taxon>Ruminantia</taxon>
        <taxon>Pecora</taxon>
        <taxon>Bovidae</taxon>
        <taxon>Bovinae</taxon>
        <taxon>Bos</taxon>
    </lineage>
</organism>
<feature type="compositionally biased region" description="Polar residues" evidence="41">
    <location>
        <begin position="101"/>
        <end position="119"/>
    </location>
</feature>
<evidence type="ECO:0000256" key="6">
    <source>
        <dbReference type="ARBA" id="ARBA00022454"/>
    </source>
</evidence>
<gene>
    <name evidence="44" type="ORF">E5288_WYG016475</name>
</gene>
<keyword evidence="20 40" id="KW-1015">Disulfide bond</keyword>
<comment type="catalytic activity">
    <reaction evidence="30">
        <text>Ca(2+)(in) = Ca(2+)(out)</text>
        <dbReference type="Rhea" id="RHEA:29671"/>
        <dbReference type="ChEBI" id="CHEBI:29108"/>
    </reaction>
</comment>
<feature type="compositionally biased region" description="Basic and acidic residues" evidence="41">
    <location>
        <begin position="1072"/>
        <end position="1092"/>
    </location>
</feature>
<keyword evidence="24" id="KW-0628">Postsynaptic cell membrane</keyword>
<dbReference type="Gene3D" id="3.40.190.10">
    <property type="entry name" value="Periplasmic binding protein-like II"/>
    <property type="match status" value="2"/>
</dbReference>
<comment type="subunit">
    <text evidence="33">Homodimer. Interacts (via extracellular N-terminal domain) with CBLN1 (via C1q domain), and more weakly with CBLN2; the interactions mediate the trans-synaptic adhesion complexes also with neurexins and are required for ligand-gated cation channel activity.</text>
</comment>
<dbReference type="SUPFAM" id="SSF53822">
    <property type="entry name" value="Periplasmic binding protein-like I"/>
    <property type="match status" value="1"/>
</dbReference>
<dbReference type="SUPFAM" id="SSF53850">
    <property type="entry name" value="Periplasmic binding protein-like II"/>
    <property type="match status" value="1"/>
</dbReference>
<comment type="subunit">
    <text evidence="34">Interacts with the cohesin complex throughout the cell cycle; interacts with both chromatin-bound and soluble pools of the complex. Interacts with RAD21; the interaction is direct. Interacts with PDS5A; the interaction is direct, cohesin-dependent and competitive with CDCA5/SORORIN. Interacts (via FGF motifs) with PDS5B; the interaction is direct. Interacts with a SMC1 protein (SMC1A or SMC1B) and SMC3.</text>
</comment>
<evidence type="ECO:0000256" key="28">
    <source>
        <dbReference type="ARBA" id="ARBA00034104"/>
    </source>
</evidence>
<comment type="catalytic activity">
    <reaction evidence="29">
        <text>Na(+)(in) = Na(+)(out)</text>
        <dbReference type="Rhea" id="RHEA:34963"/>
        <dbReference type="ChEBI" id="CHEBI:29101"/>
    </reaction>
</comment>
<dbReference type="Pfam" id="PF01094">
    <property type="entry name" value="ANF_receptor"/>
    <property type="match status" value="1"/>
</dbReference>
<evidence type="ECO:0000259" key="43">
    <source>
        <dbReference type="PROSITE" id="PS51271"/>
    </source>
</evidence>
<evidence type="ECO:0000256" key="39">
    <source>
        <dbReference type="PIRSR" id="PIRSR601508-2"/>
    </source>
</evidence>
<dbReference type="CDD" id="cd13730">
    <property type="entry name" value="PBP2_iGluR_delta_1"/>
    <property type="match status" value="1"/>
</dbReference>
<keyword evidence="7" id="KW-1003">Cell membrane</keyword>
<keyword evidence="17" id="KW-0175">Coiled coil</keyword>
<dbReference type="GO" id="GO:0015276">
    <property type="term" value="F:ligand-gated monoatomic ion channel activity"/>
    <property type="evidence" value="ECO:0007669"/>
    <property type="project" value="InterPro"/>
</dbReference>
<evidence type="ECO:0000256" key="5">
    <source>
        <dbReference type="ARBA" id="ARBA00022448"/>
    </source>
</evidence>
<proteinExistence type="inferred from homology"/>
<feature type="region of interest" description="Disordered" evidence="41">
    <location>
        <begin position="227"/>
        <end position="249"/>
    </location>
</feature>
<name>A0A6B0R9N7_9CETA</name>
<keyword evidence="26" id="KW-0407">Ion channel</keyword>
<feature type="region of interest" description="Disordered" evidence="41">
    <location>
        <begin position="480"/>
        <end position="574"/>
    </location>
</feature>
<feature type="site" description="Interaction with the cone snail toxin Con-ikot-ikot" evidence="39">
    <location>
        <position position="1902"/>
    </location>
</feature>
<dbReference type="GO" id="GO:0045211">
    <property type="term" value="C:postsynaptic membrane"/>
    <property type="evidence" value="ECO:0007669"/>
    <property type="project" value="UniProtKB-SubCell"/>
</dbReference>
<evidence type="ECO:0000256" key="21">
    <source>
        <dbReference type="ARBA" id="ARBA00023170"/>
    </source>
</evidence>
<evidence type="ECO:0000256" key="42">
    <source>
        <dbReference type="SAM" id="Phobius"/>
    </source>
</evidence>
<keyword evidence="19 42" id="KW-0472">Membrane</keyword>
<sequence length="2219" mass="247106">MRGAAPARRFEEYETGVKMTSRFGKTYSRKGGNGSSKFDEVFSNKRTTLSTKWGETTFMAKLGQKRPNFKPDIQEVPKKPKIEEENTGDPFGFDSDDESLPVSSKNLAKGSSYTESSEAAQLEEVTSVLEANSKISHVMGEDSVVSDKCLRLEDTLLGKEKSTNRVLEDDASRSSCAKLMTSDKVENFSEEHEKNSHHIYKNAEDSTKKHNAETTVASGYKADEIKENDTWNSQLGKRSESPSETSSIKGSVRTGLYEWDNDFEDSRSEDCILNLDSDPLLEMKDEDFKNRLENLNEAIEEDMMQSVLRPSNCRTYCRANKAKSSQGASSFDKLMDGTSQALAKANSESSKDGLNQAKKGSVSCGTSFRGTVGRTRDYTVLHPSCLSVCNVTIQDTMERSMDEFTASTPADLGEAGRLRKKADIATSKTTTRFRPSNTKSKKDVKLEFFGFEDHDETGGDEGGSGSSNYKIKYFGFDDLSESEDDEDDDCQVERKTSKKRTKTAPSPSLQPPPESNDNSQDSQSSSNNAENLDFTEDLPGVPESVKKPPNKQGDKSKENTRKIFSGPKRSPTKAVYNARHWNHPDSEELPAPPVVKPQSVTVRLSSKEQNQKDDGVFKAPAPPPKVIKTVTIPTQPYQDIVTALKCRKEDKELYTVVQHVKHFNDVVEFGENQEFTDDIEYLLSGLKSTQPLNTRCLSVISLATKCAMPSFRMHLRAHGMVAMVFKTLDDSQHHQNLSLCTAALMYILSRDRLNMDLDRASLDLMIRLLELEQDASSAKLLNEKDMNKIKEKIRRLCETVHNKHLDLENITTGHLAMETLLSLTSKRAGDWFKEELRLLGGLDHIVDKVKECVDHLSKDEDEEKLVASLWGAERCLRVLESVTVHNPENQSYLIAYKDSQLIVSSAKALQHCEELIKQYNRAENSICLPDSKPLPQQNVTNHVGKAVEDCMRAIIGVLLNLTNDNEWGSTKTGEQDGLIGTAMNCVLQVPKYLPQEQRFDIRVLGLGLLINLVEYSARNRHCLVNMETSCSFDSSFCSGEGDDSLRIAGQVHAVQALVQLFLERERAAQLAESKTDELIKDAPTTQHDKSGEWQETSGEIQWVSTEKADGAEEKNKKEEDDEELDLNKALQHAGKHMEDCIVASYTALLLGCLCQESPINVTTVREYLPEGDFSIMTEMLKKFLSFMNLTILLCPPISSAGPVLLLRAAKQADSTFCPQDRLYTDKQQNEDMVTGQGAIFEENAAKDDRVFQLAVSDLSLNDDILQSEKITYSIKVIEANNPFQAVQEACDLMTQGILALVTSTGCASANALQSLTDAMHIPHLFVQRNPGGSPRTACHLNPSPDGEAYTLASRPPVRLNDVMLRLVTELRWQKFVMFYDSEYDIRGLQSFLDQASRLGLDVSLQKVDKNISHVFTSLFTTMKTEELNRYRDTLRRAILLLSPQGAHSFINEAVETNLASKDSHWVFVNEEISDPEILDLVHSALGRMTVVRQIFPSAKDNQKCMRNNHRISSLLCDPQEGYLQMLQISNLYLYDSVLMLANAFHRKLEDRKWHSMASLNCIRKSTKPWNGGRSMLDTIKKGHITGLTGVMEFREDSSNPYVQFEILGTTYSETFGKDMRKLATWDSEKGLNGSLQERPMGSRLQGLTLKVVTVLEEPFVMVAENILGQPKRYKGFSIDVLDALAKALGFKYEIYQAPDGRYGHQLHNTSWNGMIGELISKRADLAISAITITPERESVVDFSKRYMDYSVGILIKKPEEKISIFSLFAPFDFAVWACIAAAIPVVGVLIFVLNRIQAVRAQSAAQPRPSASATLHSAIWIVYGAFVQQGGESSANSMAMRIVMGSWWLFTLIVCSSYTANLAAFLTVSRMDNPIRTFQDLSKQVEMSYGTVRDSAVYEYFRAKGTNPLEQDSTFAELWRTISKNGGADNCVSSPSEGIRKAKKGNYAFLWDVAVVEYAALTDDDCSVTVIANSVSSKGYGIALQHGSPYRDLFSQRILELQDTGDLDVLKQKWWPHTGRCDLTSHASAQADGKSLKLHSFAGVFCILAIGLLLACLVAALELWWNSNRCHQETPKEDKEVNLEQVHRRMNSLMDEDIAHKQISPASIELSALEMGGLAPSQALEPTREYQNTQLSVSTFLPEQSSHGTSRTLSSGPSSNLPLPLSSSATMPSMQCKHRSPNGGLFRQSPVKTPIPMSFQPVPGGVLPEALDTSHGTSI</sequence>
<evidence type="ECO:0000256" key="15">
    <source>
        <dbReference type="ARBA" id="ARBA00022990"/>
    </source>
</evidence>
<evidence type="ECO:0000313" key="45">
    <source>
        <dbReference type="Proteomes" id="UP000322234"/>
    </source>
</evidence>
<evidence type="ECO:0000256" key="1">
    <source>
        <dbReference type="ARBA" id="ARBA00004123"/>
    </source>
</evidence>
<feature type="binding site" evidence="38">
    <location>
        <position position="1736"/>
    </location>
    <ligand>
        <name>L-glutamate</name>
        <dbReference type="ChEBI" id="CHEBI:29985"/>
    </ligand>
</feature>
<evidence type="ECO:0000256" key="24">
    <source>
        <dbReference type="ARBA" id="ARBA00023257"/>
    </source>
</evidence>
<feature type="region of interest" description="Disordered" evidence="41">
    <location>
        <begin position="64"/>
        <end position="120"/>
    </location>
</feature>
<dbReference type="InterPro" id="IPR039874">
    <property type="entry name" value="WAPL"/>
</dbReference>
<feature type="domain" description="WAPL" evidence="43">
    <location>
        <begin position="647"/>
        <end position="1190"/>
    </location>
</feature>
<dbReference type="GO" id="GO:0038023">
    <property type="term" value="F:signaling receptor activity"/>
    <property type="evidence" value="ECO:0007669"/>
    <property type="project" value="InterPro"/>
</dbReference>
<keyword evidence="6" id="KW-0158">Chromosome</keyword>
<evidence type="ECO:0000256" key="22">
    <source>
        <dbReference type="ARBA" id="ARBA00023180"/>
    </source>
</evidence>
<dbReference type="PROSITE" id="PS51271">
    <property type="entry name" value="WAPL"/>
    <property type="match status" value="1"/>
</dbReference>
<evidence type="ECO:0000256" key="40">
    <source>
        <dbReference type="PIRSR" id="PIRSR601508-3"/>
    </source>
</evidence>
<evidence type="ECO:0000256" key="10">
    <source>
        <dbReference type="ARBA" id="ARBA00022618"/>
    </source>
</evidence>
<evidence type="ECO:0000256" key="7">
    <source>
        <dbReference type="ARBA" id="ARBA00022475"/>
    </source>
</evidence>
<comment type="caution">
    <text evidence="44">The sequence shown here is derived from an EMBL/GenBank/DDBJ whole genome shotgun (WGS) entry which is preliminary data.</text>
</comment>
<dbReference type="GO" id="GO:0005694">
    <property type="term" value="C:chromosome"/>
    <property type="evidence" value="ECO:0007669"/>
    <property type="project" value="UniProtKB-SubCell"/>
</dbReference>
<evidence type="ECO:0000256" key="29">
    <source>
        <dbReference type="ARBA" id="ARBA00036239"/>
    </source>
</evidence>
<comment type="similarity">
    <text evidence="4">Belongs to the WAPL family.</text>
</comment>
<feature type="compositionally biased region" description="Basic and acidic residues" evidence="41">
    <location>
        <begin position="552"/>
        <end position="561"/>
    </location>
</feature>
<dbReference type="FunFam" id="3.40.50.2300:FF:000520">
    <property type="entry name" value="Glutamate ionotropic receptor delta type subunit 1"/>
    <property type="match status" value="1"/>
</dbReference>
<keyword evidence="23" id="KW-0539">Nucleus</keyword>
<feature type="region of interest" description="Disordered" evidence="41">
    <location>
        <begin position="1072"/>
        <end position="1099"/>
    </location>
</feature>
<reference evidence="44" key="1">
    <citation type="submission" date="2019-10" db="EMBL/GenBank/DDBJ databases">
        <title>The sequence and de novo assembly of the wild yak genome.</title>
        <authorList>
            <person name="Liu Y."/>
        </authorList>
    </citation>
    <scope>NUCLEOTIDE SEQUENCE [LARGE SCALE GENOMIC DNA]</scope>
    <source>
        <strain evidence="44">WY2019</strain>
    </source>
</reference>
<evidence type="ECO:0000256" key="19">
    <source>
        <dbReference type="ARBA" id="ARBA00023136"/>
    </source>
</evidence>
<feature type="transmembrane region" description="Helical" evidence="42">
    <location>
        <begin position="1847"/>
        <end position="1868"/>
    </location>
</feature>
<evidence type="ECO:0000256" key="13">
    <source>
        <dbReference type="ARBA" id="ARBA00022776"/>
    </source>
</evidence>
<dbReference type="Pfam" id="PF00060">
    <property type="entry name" value="Lig_chan"/>
    <property type="match status" value="1"/>
</dbReference>
<comment type="function">
    <text evidence="31">Regulator of sister chromatid cohesion in mitosis which negatively regulates cohesin association with chromatin. Involved in both sister chromatid cohesion during interphase and sister-chromatid resolution during early stages of mitosis. Couples DNA replication to sister chromatid cohesion. Cohesion ensures that chromosome partitioning is accurate in both meiotic and mitotic cells and plays an important role in DNA repair.</text>
</comment>
<dbReference type="SMART" id="SM00918">
    <property type="entry name" value="Lig_chan-Glu_bd"/>
    <property type="match status" value="1"/>
</dbReference>
<keyword evidence="13" id="KW-0498">Mitosis</keyword>
<evidence type="ECO:0000256" key="16">
    <source>
        <dbReference type="ARBA" id="ARBA00023018"/>
    </source>
</evidence>
<evidence type="ECO:0000256" key="12">
    <source>
        <dbReference type="ARBA" id="ARBA00022729"/>
    </source>
</evidence>